<dbReference type="Proteomes" id="UP000230423">
    <property type="component" value="Unassembled WGS sequence"/>
</dbReference>
<evidence type="ECO:0000313" key="5">
    <source>
        <dbReference type="Proteomes" id="UP000230423"/>
    </source>
</evidence>
<dbReference type="InterPro" id="IPR036010">
    <property type="entry name" value="2Fe-2S_ferredoxin-like_sf"/>
</dbReference>
<evidence type="ECO:0000259" key="3">
    <source>
        <dbReference type="Pfam" id="PF00111"/>
    </source>
</evidence>
<keyword evidence="1" id="KW-0479">Metal-binding</keyword>
<dbReference type="Pfam" id="PF00111">
    <property type="entry name" value="Fer2"/>
    <property type="match status" value="1"/>
</dbReference>
<dbReference type="PANTHER" id="PTHR11908:SF139">
    <property type="entry name" value="XANTHINE DEHYDROGENASE-RELATED"/>
    <property type="match status" value="1"/>
</dbReference>
<evidence type="ECO:0000256" key="1">
    <source>
        <dbReference type="ARBA" id="ARBA00022714"/>
    </source>
</evidence>
<dbReference type="PANTHER" id="PTHR11908">
    <property type="entry name" value="XANTHINE DEHYDROGENASE"/>
    <property type="match status" value="1"/>
</dbReference>
<keyword evidence="5" id="KW-1185">Reference proteome</keyword>
<dbReference type="GO" id="GO:0005506">
    <property type="term" value="F:iron ion binding"/>
    <property type="evidence" value="ECO:0007669"/>
    <property type="project" value="InterPro"/>
</dbReference>
<dbReference type="InterPro" id="IPR001041">
    <property type="entry name" value="2Fe-2S_ferredoxin-type"/>
</dbReference>
<protein>
    <submittedName>
        <fullName evidence="4">2Fe-2S iron-sulfur cluster binding domain protein</fullName>
    </submittedName>
</protein>
<keyword evidence="1" id="KW-0001">2Fe-2S</keyword>
<evidence type="ECO:0000256" key="2">
    <source>
        <dbReference type="ARBA" id="ARBA00023014"/>
    </source>
</evidence>
<dbReference type="InterPro" id="IPR016208">
    <property type="entry name" value="Ald_Oxase/xanthine_DH-like"/>
</dbReference>
<dbReference type="AlphaFoldDB" id="A0A2G9TTS3"/>
<keyword evidence="2" id="KW-0411">Iron-sulfur</keyword>
<keyword evidence="1" id="KW-0408">Iron</keyword>
<dbReference type="EMBL" id="KZ353796">
    <property type="protein sequence ID" value="PIO61327.1"/>
    <property type="molecule type" value="Genomic_DNA"/>
</dbReference>
<dbReference type="InterPro" id="IPR012675">
    <property type="entry name" value="Beta-grasp_dom_sf"/>
</dbReference>
<proteinExistence type="predicted"/>
<dbReference type="GO" id="GO:0016491">
    <property type="term" value="F:oxidoreductase activity"/>
    <property type="evidence" value="ECO:0007669"/>
    <property type="project" value="InterPro"/>
</dbReference>
<sequence>MKKYLLEEHALFLQLRYRINFGVRLLNEQGRKYHSRPSLAMELSVLRFNVNGKDISAENIDPEITLASYLRNQLGLTGTKLACEEGVCGSCTVVIGKWDHKSEKARTVLHEATARSYIFGAEYEMRRSYSPFGLYEVMIIPTTHSLVVEQEEYLYLNSNACPCKENGSNQNGNNTDHEKLITFDDFPKLDETQEILFPPSLIIEKPANTLYLEGSRVKLVAPVSWKQFDECFNVDDE</sequence>
<accession>A0A2G9TTS3</accession>
<feature type="domain" description="2Fe-2S ferredoxin-type" evidence="3">
    <location>
        <begin position="48"/>
        <end position="102"/>
    </location>
</feature>
<dbReference type="InterPro" id="IPR016167">
    <property type="entry name" value="FAD-bd_PCMH_sub1"/>
</dbReference>
<gene>
    <name evidence="4" type="ORF">TELCIR_17151</name>
</gene>
<dbReference type="OrthoDB" id="8300278at2759"/>
<evidence type="ECO:0000313" key="4">
    <source>
        <dbReference type="EMBL" id="PIO61327.1"/>
    </source>
</evidence>
<dbReference type="PROSITE" id="PS00197">
    <property type="entry name" value="2FE2S_FER_1"/>
    <property type="match status" value="1"/>
</dbReference>
<organism evidence="4 5">
    <name type="scientific">Teladorsagia circumcincta</name>
    <name type="common">Brown stomach worm</name>
    <name type="synonym">Ostertagia circumcincta</name>
    <dbReference type="NCBI Taxonomy" id="45464"/>
    <lineage>
        <taxon>Eukaryota</taxon>
        <taxon>Metazoa</taxon>
        <taxon>Ecdysozoa</taxon>
        <taxon>Nematoda</taxon>
        <taxon>Chromadorea</taxon>
        <taxon>Rhabditida</taxon>
        <taxon>Rhabditina</taxon>
        <taxon>Rhabditomorpha</taxon>
        <taxon>Strongyloidea</taxon>
        <taxon>Trichostrongylidae</taxon>
        <taxon>Teladorsagia</taxon>
    </lineage>
</organism>
<feature type="non-terminal residue" evidence="4">
    <location>
        <position position="237"/>
    </location>
</feature>
<dbReference type="GO" id="GO:0051537">
    <property type="term" value="F:2 iron, 2 sulfur cluster binding"/>
    <property type="evidence" value="ECO:0007669"/>
    <property type="project" value="UniProtKB-KW"/>
</dbReference>
<dbReference type="Gene3D" id="3.30.43.10">
    <property type="entry name" value="Uridine Diphospho-n-acetylenolpyruvylglucosamine Reductase, domain 2"/>
    <property type="match status" value="1"/>
</dbReference>
<name>A0A2G9TTS3_TELCI</name>
<dbReference type="CDD" id="cd00207">
    <property type="entry name" value="fer2"/>
    <property type="match status" value="1"/>
</dbReference>
<reference evidence="4 5" key="1">
    <citation type="submission" date="2015-09" db="EMBL/GenBank/DDBJ databases">
        <title>Draft genome of the parasitic nematode Teladorsagia circumcincta isolate WARC Sus (inbred).</title>
        <authorList>
            <person name="Mitreva M."/>
        </authorList>
    </citation>
    <scope>NUCLEOTIDE SEQUENCE [LARGE SCALE GENOMIC DNA]</scope>
    <source>
        <strain evidence="4 5">S</strain>
    </source>
</reference>
<dbReference type="InterPro" id="IPR006058">
    <property type="entry name" value="2Fe2S_fd_BS"/>
</dbReference>
<dbReference type="SUPFAM" id="SSF54292">
    <property type="entry name" value="2Fe-2S ferredoxin-like"/>
    <property type="match status" value="1"/>
</dbReference>
<dbReference type="Gene3D" id="3.10.20.30">
    <property type="match status" value="1"/>
</dbReference>